<keyword evidence="3" id="KW-1185">Reference proteome</keyword>
<dbReference type="AlphaFoldDB" id="A0A5M4B8N2"/>
<proteinExistence type="predicted"/>
<evidence type="ECO:0000256" key="1">
    <source>
        <dbReference type="SAM" id="MobiDB-lite"/>
    </source>
</evidence>
<dbReference type="EMBL" id="BLBC01000005">
    <property type="protein sequence ID" value="GET45642.1"/>
    <property type="molecule type" value="Genomic_DNA"/>
</dbReference>
<name>A0A5M4B8N2_9FLAO</name>
<dbReference type="Proteomes" id="UP000398217">
    <property type="component" value="Unassembled WGS sequence"/>
</dbReference>
<sequence>MLLVVFLQSCTINTEFIFHKDNTISTTLEVEVKSDSIGNVNSNDKKLPREWTSLYDFAVQEGKNVPPDSVDVLKRISTKGLYKEDKNIGFGLRFERMTDNDWKELGKSGKQEEKIISSLKQSSIDWNGKTLVLNVEELFSDNSDKDTKQNKKSKKKSEEDLGEQMGTAMLKAFDIQTNMNFKFENPIKSIKGKHRNFKQIDNHTVQFNFNLKDEISQDNKKKKYDKKIIITTE</sequence>
<feature type="region of interest" description="Disordered" evidence="1">
    <location>
        <begin position="142"/>
        <end position="161"/>
    </location>
</feature>
<comment type="caution">
    <text evidence="2">The sequence shown here is derived from an EMBL/GenBank/DDBJ whole genome shotgun (WGS) entry which is preliminary data.</text>
</comment>
<gene>
    <name evidence="2" type="ORF">RCZ01_09440</name>
</gene>
<reference evidence="3" key="1">
    <citation type="journal article" date="2020" name="Int. J. Syst. Evol. Microbiol.">
        <title>Capnocytophaga felis sp. nov. isolated from the feline oral cavity.</title>
        <authorList>
            <person name="Suzuki M."/>
            <person name="Umeda K."/>
            <person name="Kimura M."/>
            <person name="Imaoka K."/>
            <person name="Morikawa S."/>
            <person name="Maeda K."/>
        </authorList>
    </citation>
    <scope>NUCLEOTIDE SEQUENCE [LARGE SCALE GENOMIC DNA]</scope>
    <source>
        <strain evidence="3">KC07070</strain>
    </source>
</reference>
<evidence type="ECO:0000313" key="3">
    <source>
        <dbReference type="Proteomes" id="UP000398217"/>
    </source>
</evidence>
<evidence type="ECO:0000313" key="2">
    <source>
        <dbReference type="EMBL" id="GET45642.1"/>
    </source>
</evidence>
<accession>A0A5M4B8N2</accession>
<protein>
    <submittedName>
        <fullName evidence="2">Uncharacterized protein</fullName>
    </submittedName>
</protein>
<organism evidence="2 3">
    <name type="scientific">Capnocytophaga felis</name>
    <dbReference type="NCBI Taxonomy" id="2267611"/>
    <lineage>
        <taxon>Bacteria</taxon>
        <taxon>Pseudomonadati</taxon>
        <taxon>Bacteroidota</taxon>
        <taxon>Flavobacteriia</taxon>
        <taxon>Flavobacteriales</taxon>
        <taxon>Flavobacteriaceae</taxon>
        <taxon>Capnocytophaga</taxon>
    </lineage>
</organism>